<keyword evidence="3" id="KW-1185">Reference proteome</keyword>
<dbReference type="EMBL" id="VSRR010001300">
    <property type="protein sequence ID" value="MPC24198.1"/>
    <property type="molecule type" value="Genomic_DNA"/>
</dbReference>
<dbReference type="AlphaFoldDB" id="A0A5B7DS17"/>
<comment type="caution">
    <text evidence="2">The sequence shown here is derived from an EMBL/GenBank/DDBJ whole genome shotgun (WGS) entry which is preliminary data.</text>
</comment>
<dbReference type="InterPro" id="IPR016187">
    <property type="entry name" value="CTDL_fold"/>
</dbReference>
<dbReference type="SUPFAM" id="SSF56436">
    <property type="entry name" value="C-type lectin-like"/>
    <property type="match status" value="1"/>
</dbReference>
<dbReference type="Proteomes" id="UP000324222">
    <property type="component" value="Unassembled WGS sequence"/>
</dbReference>
<name>A0A5B7DS17_PORTR</name>
<reference evidence="2 3" key="1">
    <citation type="submission" date="2019-05" db="EMBL/GenBank/DDBJ databases">
        <title>Another draft genome of Portunus trituberculatus and its Hox gene families provides insights of decapod evolution.</title>
        <authorList>
            <person name="Jeong J.-H."/>
            <person name="Song I."/>
            <person name="Kim S."/>
            <person name="Choi T."/>
            <person name="Kim D."/>
            <person name="Ryu S."/>
            <person name="Kim W."/>
        </authorList>
    </citation>
    <scope>NUCLEOTIDE SEQUENCE [LARGE SCALE GENOMIC DNA]</scope>
    <source>
        <tissue evidence="2">Muscle</tissue>
    </source>
</reference>
<feature type="chain" id="PRO_5022760608" description="C-type lectin domain-containing protein" evidence="1">
    <location>
        <begin position="19"/>
        <end position="426"/>
    </location>
</feature>
<dbReference type="CDD" id="cd00037">
    <property type="entry name" value="CLECT"/>
    <property type="match status" value="1"/>
</dbReference>
<accession>A0A5B7DS17</accession>
<evidence type="ECO:0000256" key="1">
    <source>
        <dbReference type="SAM" id="SignalP"/>
    </source>
</evidence>
<proteinExistence type="predicted"/>
<dbReference type="OrthoDB" id="6399541at2759"/>
<organism evidence="2 3">
    <name type="scientific">Portunus trituberculatus</name>
    <name type="common">Swimming crab</name>
    <name type="synonym">Neptunus trituberculatus</name>
    <dbReference type="NCBI Taxonomy" id="210409"/>
    <lineage>
        <taxon>Eukaryota</taxon>
        <taxon>Metazoa</taxon>
        <taxon>Ecdysozoa</taxon>
        <taxon>Arthropoda</taxon>
        <taxon>Crustacea</taxon>
        <taxon>Multicrustacea</taxon>
        <taxon>Malacostraca</taxon>
        <taxon>Eumalacostraca</taxon>
        <taxon>Eucarida</taxon>
        <taxon>Decapoda</taxon>
        <taxon>Pleocyemata</taxon>
        <taxon>Brachyura</taxon>
        <taxon>Eubrachyura</taxon>
        <taxon>Portunoidea</taxon>
        <taxon>Portunidae</taxon>
        <taxon>Portuninae</taxon>
        <taxon>Portunus</taxon>
    </lineage>
</organism>
<evidence type="ECO:0008006" key="4">
    <source>
        <dbReference type="Google" id="ProtNLM"/>
    </source>
</evidence>
<evidence type="ECO:0000313" key="3">
    <source>
        <dbReference type="Proteomes" id="UP000324222"/>
    </source>
</evidence>
<evidence type="ECO:0000313" key="2">
    <source>
        <dbReference type="EMBL" id="MPC24198.1"/>
    </source>
</evidence>
<gene>
    <name evidence="2" type="ORF">E2C01_017274</name>
</gene>
<feature type="signal peptide" evidence="1">
    <location>
        <begin position="1"/>
        <end position="18"/>
    </location>
</feature>
<sequence>MLWRVSIVVLAALAGTRGQVSYEDAQPAVVVSAPSPGPAPSFVVPAPSFVFPAPAPAPSFVFNAPQPAVVVQPPTSAGLSFVPPPQPSLLPVTQPAAPQFGISQGVLPPLPQCPSTYSLVHVTYQGSLYHFSWCFQPGHRFTHQQAADYCNSLNHFGQPYHFQVLRIDDTTEVSFIHYLLSYYAHAAVWTRDTTATAPYSIRGFINRSGVNQPGHDCLSVEAALLALHSIWVHENTCLDAKLVPAVVVQPPTSAGLSFVPPPQPSLLPVTQPAAPQFGIPQGVLPQLPQCPGTYSLVHVAYQGSLYHFSWCFQPGHRFTHQQAADYCNSLNHLSQPYHFQVLRIDDTTEVSFIHYLLSYYAHAAVWTRDTTATAPYSIRGFINRSGVNQPGHDCLSVEAALLALHRIWVHENTCSDAKLVVCEARY</sequence>
<protein>
    <recommendedName>
        <fullName evidence="4">C-type lectin domain-containing protein</fullName>
    </recommendedName>
</protein>
<keyword evidence="1" id="KW-0732">Signal</keyword>